<keyword evidence="1" id="KW-1133">Transmembrane helix</keyword>
<dbReference type="EMBL" id="JASNQZ010000012">
    <property type="protein sequence ID" value="KAL0948996.1"/>
    <property type="molecule type" value="Genomic_DNA"/>
</dbReference>
<evidence type="ECO:0000313" key="3">
    <source>
        <dbReference type="Proteomes" id="UP001556367"/>
    </source>
</evidence>
<organism evidence="2 3">
    <name type="scientific">Hohenbuehelia grisea</name>
    <dbReference type="NCBI Taxonomy" id="104357"/>
    <lineage>
        <taxon>Eukaryota</taxon>
        <taxon>Fungi</taxon>
        <taxon>Dikarya</taxon>
        <taxon>Basidiomycota</taxon>
        <taxon>Agaricomycotina</taxon>
        <taxon>Agaricomycetes</taxon>
        <taxon>Agaricomycetidae</taxon>
        <taxon>Agaricales</taxon>
        <taxon>Pleurotineae</taxon>
        <taxon>Pleurotaceae</taxon>
        <taxon>Hohenbuehelia</taxon>
    </lineage>
</organism>
<protein>
    <submittedName>
        <fullName evidence="2">Uncharacterized protein</fullName>
    </submittedName>
</protein>
<keyword evidence="1" id="KW-0812">Transmembrane</keyword>
<reference evidence="3" key="1">
    <citation type="submission" date="2024-06" db="EMBL/GenBank/DDBJ databases">
        <title>Multi-omics analyses provide insights into the biosynthesis of the anticancer antibiotic pleurotin in Hohenbuehelia grisea.</title>
        <authorList>
            <person name="Weaver J.A."/>
            <person name="Alberti F."/>
        </authorList>
    </citation>
    <scope>NUCLEOTIDE SEQUENCE [LARGE SCALE GENOMIC DNA]</scope>
    <source>
        <strain evidence="3">T-177</strain>
    </source>
</reference>
<evidence type="ECO:0000313" key="2">
    <source>
        <dbReference type="EMBL" id="KAL0948996.1"/>
    </source>
</evidence>
<comment type="caution">
    <text evidence="2">The sequence shown here is derived from an EMBL/GenBank/DDBJ whole genome shotgun (WGS) entry which is preliminary data.</text>
</comment>
<keyword evidence="3" id="KW-1185">Reference proteome</keyword>
<sequence length="146" mass="16059">MICAITLVYSRVQPALFCLLNSFVALGMLASQHSPLVLYGIDSWMIPTDPALNIGCEHRKWYMLLGIAAQRDDQLPAMSSVSQDAGPVWAAPSSLVTVPFLEHIVLFLQRRCSSDNNRQQCICINFGTGGPDIRSNPARINRTAVL</sequence>
<accession>A0ABR3J0B1</accession>
<dbReference type="Proteomes" id="UP001556367">
    <property type="component" value="Unassembled WGS sequence"/>
</dbReference>
<gene>
    <name evidence="2" type="ORF">HGRIS_009095</name>
</gene>
<feature type="transmembrane region" description="Helical" evidence="1">
    <location>
        <begin position="88"/>
        <end position="108"/>
    </location>
</feature>
<name>A0ABR3J0B1_9AGAR</name>
<feature type="transmembrane region" description="Helical" evidence="1">
    <location>
        <begin position="12"/>
        <end position="30"/>
    </location>
</feature>
<evidence type="ECO:0000256" key="1">
    <source>
        <dbReference type="SAM" id="Phobius"/>
    </source>
</evidence>
<proteinExistence type="predicted"/>
<keyword evidence="1" id="KW-0472">Membrane</keyword>